<evidence type="ECO:0000256" key="3">
    <source>
        <dbReference type="SAM" id="Coils"/>
    </source>
</evidence>
<dbReference type="KEGG" id="fpf:DCC35_00760"/>
<dbReference type="EMBL" id="CP028923">
    <property type="protein sequence ID" value="QCK13381.1"/>
    <property type="molecule type" value="Genomic_DNA"/>
</dbReference>
<proteinExistence type="inferred from homology"/>
<evidence type="ECO:0000313" key="4">
    <source>
        <dbReference type="EMBL" id="QCK13381.1"/>
    </source>
</evidence>
<dbReference type="PANTHER" id="PTHR35089:SF1">
    <property type="entry name" value="CHAPERONE PROTEIN SKP"/>
    <property type="match status" value="1"/>
</dbReference>
<dbReference type="Proteomes" id="UP000298616">
    <property type="component" value="Chromosome"/>
</dbReference>
<dbReference type="Pfam" id="PF03938">
    <property type="entry name" value="OmpH"/>
    <property type="match status" value="1"/>
</dbReference>
<keyword evidence="3" id="KW-0175">Coiled coil</keyword>
<name>A0A4D7JCF6_9BACT</name>
<evidence type="ECO:0000313" key="5">
    <source>
        <dbReference type="Proteomes" id="UP000298616"/>
    </source>
</evidence>
<comment type="similarity">
    <text evidence="1">Belongs to the Skp family.</text>
</comment>
<dbReference type="GO" id="GO:0005829">
    <property type="term" value="C:cytosol"/>
    <property type="evidence" value="ECO:0007669"/>
    <property type="project" value="TreeGrafter"/>
</dbReference>
<dbReference type="GO" id="GO:0051082">
    <property type="term" value="F:unfolded protein binding"/>
    <property type="evidence" value="ECO:0007669"/>
    <property type="project" value="InterPro"/>
</dbReference>
<dbReference type="SMART" id="SM00935">
    <property type="entry name" value="OmpH"/>
    <property type="match status" value="1"/>
</dbReference>
<dbReference type="GO" id="GO:0050821">
    <property type="term" value="P:protein stabilization"/>
    <property type="evidence" value="ECO:0007669"/>
    <property type="project" value="TreeGrafter"/>
</dbReference>
<dbReference type="SUPFAM" id="SSF111384">
    <property type="entry name" value="OmpH-like"/>
    <property type="match status" value="1"/>
</dbReference>
<dbReference type="AlphaFoldDB" id="A0A4D7JCF6"/>
<keyword evidence="2" id="KW-0732">Signal</keyword>
<dbReference type="InterPro" id="IPR005632">
    <property type="entry name" value="Chaperone_Skp"/>
</dbReference>
<keyword evidence="5" id="KW-1185">Reference proteome</keyword>
<feature type="coiled-coil region" evidence="3">
    <location>
        <begin position="57"/>
        <end position="123"/>
    </location>
</feature>
<evidence type="ECO:0000256" key="1">
    <source>
        <dbReference type="ARBA" id="ARBA00009091"/>
    </source>
</evidence>
<organism evidence="4 5">
    <name type="scientific">Mangrovivirga cuniculi</name>
    <dbReference type="NCBI Taxonomy" id="2715131"/>
    <lineage>
        <taxon>Bacteria</taxon>
        <taxon>Pseudomonadati</taxon>
        <taxon>Bacteroidota</taxon>
        <taxon>Cytophagia</taxon>
        <taxon>Cytophagales</taxon>
        <taxon>Mangrovivirgaceae</taxon>
        <taxon>Mangrovivirga</taxon>
    </lineage>
</organism>
<protein>
    <submittedName>
        <fullName evidence="4">Outer membrane chaperone Skp</fullName>
    </submittedName>
</protein>
<dbReference type="InterPro" id="IPR024930">
    <property type="entry name" value="Skp_dom_sf"/>
</dbReference>
<dbReference type="OrthoDB" id="1493480at2"/>
<dbReference type="Gene3D" id="3.30.910.20">
    <property type="entry name" value="Skp domain"/>
    <property type="match status" value="1"/>
</dbReference>
<reference evidence="4 5" key="1">
    <citation type="submission" date="2018-04" db="EMBL/GenBank/DDBJ databases">
        <title>Complete genome uncultured novel isolate.</title>
        <authorList>
            <person name="Merlino G."/>
        </authorList>
    </citation>
    <scope>NUCLEOTIDE SEQUENCE [LARGE SCALE GENOMIC DNA]</scope>
    <source>
        <strain evidence="5">R1DC9</strain>
    </source>
</reference>
<evidence type="ECO:0000256" key="2">
    <source>
        <dbReference type="ARBA" id="ARBA00022729"/>
    </source>
</evidence>
<sequence>MTLLSKTYNLNWRMMKSKFFLIVFGIIIAGFSMSAQGQSLKIGYTNVDYVLSNLPEMKNVQSEFETYQKQLQNQIQAKQQTLRSKVTEYEQNVQANQWSDVVRADKERELQQMDQNLQKFAQDAQKSMQAKYTELLQPLYKKIETAIKQVAEEEGYTHIFNSGTPGTDILLFANDESDVTDKIFVKLGVTPPTE</sequence>
<accession>A0A4D7JCF6</accession>
<dbReference type="PANTHER" id="PTHR35089">
    <property type="entry name" value="CHAPERONE PROTEIN SKP"/>
    <property type="match status" value="1"/>
</dbReference>
<gene>
    <name evidence="4" type="ORF">DCC35_00760</name>
</gene>